<dbReference type="PANTHER" id="PTHR39614">
    <property type="entry name" value="INTEGRAL MEMBRANE PROTEIN"/>
    <property type="match status" value="1"/>
</dbReference>
<evidence type="ECO:0000313" key="4">
    <source>
        <dbReference type="EMBL" id="KAF2846383.1"/>
    </source>
</evidence>
<dbReference type="InterPro" id="IPR049326">
    <property type="entry name" value="Rhodopsin_dom_fungi"/>
</dbReference>
<keyword evidence="2" id="KW-1133">Transmembrane helix</keyword>
<feature type="domain" description="Rhodopsin" evidence="3">
    <location>
        <begin position="37"/>
        <end position="248"/>
    </location>
</feature>
<feature type="transmembrane region" description="Helical" evidence="2">
    <location>
        <begin position="53"/>
        <end position="77"/>
    </location>
</feature>
<feature type="transmembrane region" description="Helical" evidence="2">
    <location>
        <begin position="172"/>
        <end position="194"/>
    </location>
</feature>
<evidence type="ECO:0000256" key="2">
    <source>
        <dbReference type="SAM" id="Phobius"/>
    </source>
</evidence>
<accession>A0A6A7ATK1</accession>
<feature type="transmembrane region" description="Helical" evidence="2">
    <location>
        <begin position="133"/>
        <end position="152"/>
    </location>
</feature>
<keyword evidence="5" id="KW-1185">Reference proteome</keyword>
<name>A0A6A7ATK1_9PLEO</name>
<dbReference type="Pfam" id="PF20684">
    <property type="entry name" value="Fung_rhodopsin"/>
    <property type="match status" value="1"/>
</dbReference>
<dbReference type="OrthoDB" id="3918601at2759"/>
<evidence type="ECO:0000259" key="3">
    <source>
        <dbReference type="Pfam" id="PF20684"/>
    </source>
</evidence>
<keyword evidence="2" id="KW-0472">Membrane</keyword>
<gene>
    <name evidence="4" type="ORF">T440DRAFT_471833</name>
</gene>
<evidence type="ECO:0000313" key="5">
    <source>
        <dbReference type="Proteomes" id="UP000799423"/>
    </source>
</evidence>
<dbReference type="Proteomes" id="UP000799423">
    <property type="component" value="Unassembled WGS sequence"/>
</dbReference>
<feature type="transmembrane region" description="Helical" evidence="2">
    <location>
        <begin position="97"/>
        <end position="121"/>
    </location>
</feature>
<feature type="compositionally biased region" description="Low complexity" evidence="1">
    <location>
        <begin position="340"/>
        <end position="354"/>
    </location>
</feature>
<keyword evidence="2" id="KW-0812">Transmembrane</keyword>
<reference evidence="4" key="1">
    <citation type="submission" date="2020-01" db="EMBL/GenBank/DDBJ databases">
        <authorList>
            <consortium name="DOE Joint Genome Institute"/>
            <person name="Haridas S."/>
            <person name="Albert R."/>
            <person name="Binder M."/>
            <person name="Bloem J."/>
            <person name="Labutti K."/>
            <person name="Salamov A."/>
            <person name="Andreopoulos B."/>
            <person name="Baker S.E."/>
            <person name="Barry K."/>
            <person name="Bills G."/>
            <person name="Bluhm B.H."/>
            <person name="Cannon C."/>
            <person name="Castanera R."/>
            <person name="Culley D.E."/>
            <person name="Daum C."/>
            <person name="Ezra D."/>
            <person name="Gonzalez J.B."/>
            <person name="Henrissat B."/>
            <person name="Kuo A."/>
            <person name="Liang C."/>
            <person name="Lipzen A."/>
            <person name="Lutzoni F."/>
            <person name="Magnuson J."/>
            <person name="Mondo S."/>
            <person name="Nolan M."/>
            <person name="Ohm R."/>
            <person name="Pangilinan J."/>
            <person name="Park H.-J."/>
            <person name="Ramirez L."/>
            <person name="Alfaro M."/>
            <person name="Sun H."/>
            <person name="Tritt A."/>
            <person name="Yoshinaga Y."/>
            <person name="Zwiers L.-H."/>
            <person name="Turgeon B.G."/>
            <person name="Goodwin S.B."/>
            <person name="Spatafora J.W."/>
            <person name="Crous P.W."/>
            <person name="Grigoriev I.V."/>
        </authorList>
    </citation>
    <scope>NUCLEOTIDE SEQUENCE</scope>
    <source>
        <strain evidence="4">IPT5</strain>
    </source>
</reference>
<dbReference type="AlphaFoldDB" id="A0A6A7ATK1"/>
<sequence>MAATNPPPFFITPDDKRGLLIVTGAIVLAYVWTCFIIRLWLRWQTREWRADDWALAVATFLNTTQSAVIFHLVNLGLGATLQDLSQSQLQQLGKEGFVSQLLYIYVLYASKLSVLFLYLRLSSRGGHGLASRGVIVASSIWALLSTVLIATPCNPLQAFEKDVTCTNRWPKWQAIGALDIVTEIFIFGIAIQLVWGLQMPTRAKLLVIFAFSARLPVVGIAGIRLYLWHRLTTSSSTYEYVVATQWQMGYAIMSSTITGMGPFLRPFNKEYTTSNYKRSAYGLGSQPSTQPASSTMDSAALRPRASWRSQSYLMETLPSRRDSNTMLPDSAQPIGMTNNHPTSHVSHPSTSTISEPAQASPTSQAPIMFTADEDFRPTDHFRRHEAEVWAGDRSSSINRDKELLRSRQERMVVNKRMDFKVEVDRASRVA</sequence>
<feature type="transmembrane region" description="Helical" evidence="2">
    <location>
        <begin position="20"/>
        <end position="41"/>
    </location>
</feature>
<feature type="region of interest" description="Disordered" evidence="1">
    <location>
        <begin position="318"/>
        <end position="362"/>
    </location>
</feature>
<evidence type="ECO:0000256" key="1">
    <source>
        <dbReference type="SAM" id="MobiDB-lite"/>
    </source>
</evidence>
<dbReference type="EMBL" id="MU006335">
    <property type="protein sequence ID" value="KAF2846383.1"/>
    <property type="molecule type" value="Genomic_DNA"/>
</dbReference>
<feature type="transmembrane region" description="Helical" evidence="2">
    <location>
        <begin position="206"/>
        <end position="228"/>
    </location>
</feature>
<protein>
    <recommendedName>
        <fullName evidence="3">Rhodopsin domain-containing protein</fullName>
    </recommendedName>
</protein>
<feature type="transmembrane region" description="Helical" evidence="2">
    <location>
        <begin position="248"/>
        <end position="268"/>
    </location>
</feature>
<dbReference type="PANTHER" id="PTHR39614:SF2">
    <property type="entry name" value="INTEGRAL MEMBRANE PROTEIN"/>
    <property type="match status" value="1"/>
</dbReference>
<proteinExistence type="predicted"/>
<organism evidence="4 5">
    <name type="scientific">Plenodomus tracheiphilus IPT5</name>
    <dbReference type="NCBI Taxonomy" id="1408161"/>
    <lineage>
        <taxon>Eukaryota</taxon>
        <taxon>Fungi</taxon>
        <taxon>Dikarya</taxon>
        <taxon>Ascomycota</taxon>
        <taxon>Pezizomycotina</taxon>
        <taxon>Dothideomycetes</taxon>
        <taxon>Pleosporomycetidae</taxon>
        <taxon>Pleosporales</taxon>
        <taxon>Pleosporineae</taxon>
        <taxon>Leptosphaeriaceae</taxon>
        <taxon>Plenodomus</taxon>
    </lineage>
</organism>